<comment type="caution">
    <text evidence="5">The sequence shown here is derived from an EMBL/GenBank/DDBJ whole genome shotgun (WGS) entry which is preliminary data.</text>
</comment>
<dbReference type="RefSeq" id="WP_008713127.1">
    <property type="nucleotide sequence ID" value="NZ_CABKQM010000008.1"/>
</dbReference>
<feature type="domain" description="4Fe-4S ferredoxin-type" evidence="4">
    <location>
        <begin position="71"/>
        <end position="101"/>
    </location>
</feature>
<evidence type="ECO:0000313" key="5">
    <source>
        <dbReference type="EMBL" id="MCQ4815722.1"/>
    </source>
</evidence>
<dbReference type="AlphaFoldDB" id="A0AAW5KBP3"/>
<evidence type="ECO:0000256" key="1">
    <source>
        <dbReference type="ARBA" id="ARBA00022723"/>
    </source>
</evidence>
<keyword evidence="6" id="KW-1185">Reference proteome</keyword>
<dbReference type="SUPFAM" id="SSF54862">
    <property type="entry name" value="4Fe-4S ferredoxins"/>
    <property type="match status" value="1"/>
</dbReference>
<dbReference type="Gene3D" id="3.30.70.20">
    <property type="match status" value="1"/>
</dbReference>
<dbReference type="InterPro" id="IPR017900">
    <property type="entry name" value="4Fe4S_Fe_S_CS"/>
</dbReference>
<accession>A0AAW5KBP3</accession>
<dbReference type="Pfam" id="PF12838">
    <property type="entry name" value="Fer4_7"/>
    <property type="match status" value="1"/>
</dbReference>
<protein>
    <submittedName>
        <fullName evidence="5">4Fe-4S dicluster domain-containing protein</fullName>
    </submittedName>
</protein>
<evidence type="ECO:0000256" key="3">
    <source>
        <dbReference type="ARBA" id="ARBA00023014"/>
    </source>
</evidence>
<dbReference type="GO" id="GO:0046872">
    <property type="term" value="F:metal ion binding"/>
    <property type="evidence" value="ECO:0007669"/>
    <property type="project" value="UniProtKB-KW"/>
</dbReference>
<reference evidence="5 6" key="1">
    <citation type="submission" date="2022-06" db="EMBL/GenBank/DDBJ databases">
        <title>Isolation of gut microbiota from human fecal samples.</title>
        <authorList>
            <person name="Pamer E.G."/>
            <person name="Barat B."/>
            <person name="Waligurski E."/>
            <person name="Medina S."/>
            <person name="Paddock L."/>
            <person name="Mostad J."/>
        </authorList>
    </citation>
    <scope>NUCLEOTIDE SEQUENCE [LARGE SCALE GENOMIC DNA]</scope>
    <source>
        <strain evidence="5 6">DFI.9.90</strain>
    </source>
</reference>
<keyword evidence="1" id="KW-0479">Metal-binding</keyword>
<dbReference type="InterPro" id="IPR017896">
    <property type="entry name" value="4Fe4S_Fe-S-bd"/>
</dbReference>
<dbReference type="GO" id="GO:0051536">
    <property type="term" value="F:iron-sulfur cluster binding"/>
    <property type="evidence" value="ECO:0007669"/>
    <property type="project" value="UniProtKB-KW"/>
</dbReference>
<proteinExistence type="predicted"/>
<keyword evidence="3" id="KW-0411">Iron-sulfur</keyword>
<organism evidence="5 6">
    <name type="scientific">Cloacibacillus evryensis</name>
    <dbReference type="NCBI Taxonomy" id="508460"/>
    <lineage>
        <taxon>Bacteria</taxon>
        <taxon>Thermotogati</taxon>
        <taxon>Synergistota</taxon>
        <taxon>Synergistia</taxon>
        <taxon>Synergistales</taxon>
        <taxon>Synergistaceae</taxon>
        <taxon>Cloacibacillus</taxon>
    </lineage>
</organism>
<dbReference type="PROSITE" id="PS00198">
    <property type="entry name" value="4FE4S_FER_1"/>
    <property type="match status" value="1"/>
</dbReference>
<dbReference type="Proteomes" id="UP001205919">
    <property type="component" value="Unassembled WGS sequence"/>
</dbReference>
<name>A0AAW5KBP3_9BACT</name>
<sequence length="183" mass="19758">MGCTCACDKEKLFNSGVLVEHTEGAVLPPKEAWEAKKGGYAVIECPKRIPCNPCYTSCPTGAVLPFEDINDVPRIDYAKCTGCGICVSRCPGLACFVIDMTYASDKAVVKLPYEMLPLPEKGKTVKCLNRVGEVVAEGEVIAVTEPSKDRTYVVSVVIPKELTDQIRAVAVNAPACLRPEEEC</sequence>
<evidence type="ECO:0000313" key="6">
    <source>
        <dbReference type="Proteomes" id="UP001205919"/>
    </source>
</evidence>
<keyword evidence="2" id="KW-0408">Iron</keyword>
<evidence type="ECO:0000256" key="2">
    <source>
        <dbReference type="ARBA" id="ARBA00023004"/>
    </source>
</evidence>
<dbReference type="GeneID" id="95757061"/>
<gene>
    <name evidence="5" type="ORF">NE630_14900</name>
</gene>
<evidence type="ECO:0000259" key="4">
    <source>
        <dbReference type="PROSITE" id="PS51379"/>
    </source>
</evidence>
<dbReference type="PROSITE" id="PS51379">
    <property type="entry name" value="4FE4S_FER_2"/>
    <property type="match status" value="1"/>
</dbReference>
<dbReference type="EMBL" id="JANFYT010000060">
    <property type="protein sequence ID" value="MCQ4815722.1"/>
    <property type="molecule type" value="Genomic_DNA"/>
</dbReference>